<evidence type="ECO:0000256" key="1">
    <source>
        <dbReference type="SAM" id="SignalP"/>
    </source>
</evidence>
<evidence type="ECO:0000259" key="2">
    <source>
        <dbReference type="Pfam" id="PF00144"/>
    </source>
</evidence>
<feature type="domain" description="Beta-lactamase-related" evidence="2">
    <location>
        <begin position="37"/>
        <end position="92"/>
    </location>
</feature>
<keyword evidence="1" id="KW-0732">Signal</keyword>
<proteinExistence type="predicted"/>
<feature type="chain" id="PRO_5013371049" evidence="1">
    <location>
        <begin position="20"/>
        <end position="93"/>
    </location>
</feature>
<feature type="signal peptide" evidence="1">
    <location>
        <begin position="1"/>
        <end position="19"/>
    </location>
</feature>
<sequence length="93" mass="9680">MVIAAICAATLVSPAIASAAPHSQRTLQRDADVLVANGSPGVLVELSTPDGRVKVRSGHGDLRTGSPMPWNAHFRIASFSKTFLAATMLQLVG</sequence>
<dbReference type="EMBL" id="NMQT01000362">
    <property type="protein sequence ID" value="OXM40149.1"/>
    <property type="molecule type" value="Genomic_DNA"/>
</dbReference>
<gene>
    <name evidence="3" type="ORF">CFP71_42890</name>
</gene>
<keyword evidence="3" id="KW-0378">Hydrolase</keyword>
<comment type="caution">
    <text evidence="3">The sequence shown here is derived from an EMBL/GenBank/DDBJ whole genome shotgun (WGS) entry which is preliminary data.</text>
</comment>
<dbReference type="GO" id="GO:0004180">
    <property type="term" value="F:carboxypeptidase activity"/>
    <property type="evidence" value="ECO:0007669"/>
    <property type="project" value="UniProtKB-KW"/>
</dbReference>
<keyword evidence="3" id="KW-0645">Protease</keyword>
<dbReference type="Pfam" id="PF00144">
    <property type="entry name" value="Beta-lactamase"/>
    <property type="match status" value="1"/>
</dbReference>
<feature type="non-terminal residue" evidence="3">
    <location>
        <position position="93"/>
    </location>
</feature>
<dbReference type="AlphaFoldDB" id="A0A229R139"/>
<dbReference type="OrthoDB" id="3174977at2"/>
<name>A0A229R139_9PSEU</name>
<keyword evidence="4" id="KW-1185">Reference proteome</keyword>
<evidence type="ECO:0000313" key="3">
    <source>
        <dbReference type="EMBL" id="OXM40149.1"/>
    </source>
</evidence>
<organism evidence="3 4">
    <name type="scientific">Amycolatopsis thailandensis</name>
    <dbReference type="NCBI Taxonomy" id="589330"/>
    <lineage>
        <taxon>Bacteria</taxon>
        <taxon>Bacillati</taxon>
        <taxon>Actinomycetota</taxon>
        <taxon>Actinomycetes</taxon>
        <taxon>Pseudonocardiales</taxon>
        <taxon>Pseudonocardiaceae</taxon>
        <taxon>Amycolatopsis</taxon>
    </lineage>
</organism>
<reference evidence="3 4" key="1">
    <citation type="submission" date="2017-07" db="EMBL/GenBank/DDBJ databases">
        <title>Amycolatopsis thailandensis Genome sequencing and assembly.</title>
        <authorList>
            <person name="Kaur N."/>
            <person name="Mayilraj S."/>
        </authorList>
    </citation>
    <scope>NUCLEOTIDE SEQUENCE [LARGE SCALE GENOMIC DNA]</scope>
    <source>
        <strain evidence="3 4">JCM 16380</strain>
    </source>
</reference>
<dbReference type="InterPro" id="IPR012338">
    <property type="entry name" value="Beta-lactam/transpept-like"/>
</dbReference>
<keyword evidence="3" id="KW-0121">Carboxypeptidase</keyword>
<dbReference type="Gene3D" id="3.40.710.10">
    <property type="entry name" value="DD-peptidase/beta-lactamase superfamily"/>
    <property type="match status" value="1"/>
</dbReference>
<dbReference type="Proteomes" id="UP000215223">
    <property type="component" value="Unassembled WGS sequence"/>
</dbReference>
<protein>
    <submittedName>
        <fullName evidence="3">D-alanyl-D-alanine carboxypeptidase</fullName>
    </submittedName>
</protein>
<evidence type="ECO:0000313" key="4">
    <source>
        <dbReference type="Proteomes" id="UP000215223"/>
    </source>
</evidence>
<dbReference type="InterPro" id="IPR001466">
    <property type="entry name" value="Beta-lactam-related"/>
</dbReference>
<accession>A0A229R139</accession>
<dbReference type="SUPFAM" id="SSF56601">
    <property type="entry name" value="beta-lactamase/transpeptidase-like"/>
    <property type="match status" value="1"/>
</dbReference>